<feature type="domain" description="Nucleoside phosphorylase" evidence="1">
    <location>
        <begin position="13"/>
        <end position="292"/>
    </location>
</feature>
<proteinExistence type="predicted"/>
<dbReference type="PANTHER" id="PTHR46082:SF11">
    <property type="entry name" value="AAA+ ATPASE DOMAIN-CONTAINING PROTEIN-RELATED"/>
    <property type="match status" value="1"/>
</dbReference>
<evidence type="ECO:0000313" key="2">
    <source>
        <dbReference type="EMBL" id="KAJ6044435.1"/>
    </source>
</evidence>
<sequence>MKRNRPQPDDFHIGWITALPIEFTAARMMLDEEYESEDETSNDYTIGRIGHHNIVLTCLPAGQIGTTAAATAAAQISSNFPLKFGLLVGIGGGVPTEETDIRLGDVVISQPNGEYGGVVQHDLGKATAGGKWKRTGYLNAPPEALLKAVSKMRSDKMMGKALIHQYLPSPSHFPMFDRAKAGRDVLFLPNYDHVNGPTCNECRQDMIIDRSLRGTDEGIEAHYGTIASGNQVIKDAHTRDKLSAELGGVLCFEMEAAGLMNSLPSLVIRGICDYADSHKNKTWQPFAAVTAAACAKQILSILPRSSVLKSPLAQGQLAEQISFRDLVVLNDALGNKHVFSLRFVPSTEVEISWWPLLILAC</sequence>
<keyword evidence="3" id="KW-1185">Reference proteome</keyword>
<dbReference type="PANTHER" id="PTHR46082">
    <property type="entry name" value="ATP/GTP-BINDING PROTEIN-RELATED"/>
    <property type="match status" value="1"/>
</dbReference>
<comment type="caution">
    <text evidence="2">The sequence shown here is derived from an EMBL/GenBank/DDBJ whole genome shotgun (WGS) entry which is preliminary data.</text>
</comment>
<dbReference type="Proteomes" id="UP001219568">
    <property type="component" value="Unassembled WGS sequence"/>
</dbReference>
<dbReference type="InterPro" id="IPR053137">
    <property type="entry name" value="NLR-like"/>
</dbReference>
<dbReference type="GO" id="GO:0003824">
    <property type="term" value="F:catalytic activity"/>
    <property type="evidence" value="ECO:0007669"/>
    <property type="project" value="InterPro"/>
</dbReference>
<dbReference type="Gene3D" id="3.40.50.1580">
    <property type="entry name" value="Nucleoside phosphorylase domain"/>
    <property type="match status" value="1"/>
</dbReference>
<dbReference type="InterPro" id="IPR000845">
    <property type="entry name" value="Nucleoside_phosphorylase_d"/>
</dbReference>
<gene>
    <name evidence="2" type="ORF">N7460_005790</name>
</gene>
<reference evidence="2" key="2">
    <citation type="submission" date="2023-01" db="EMBL/GenBank/DDBJ databases">
        <authorList>
            <person name="Petersen C."/>
        </authorList>
    </citation>
    <scope>NUCLEOTIDE SEQUENCE</scope>
    <source>
        <strain evidence="2">IBT 15450</strain>
    </source>
</reference>
<dbReference type="InterPro" id="IPR035994">
    <property type="entry name" value="Nucleoside_phosphorylase_sf"/>
</dbReference>
<name>A0AAD6IEH8_PENCN</name>
<dbReference type="EMBL" id="JAQJZL010000004">
    <property type="protein sequence ID" value="KAJ6044435.1"/>
    <property type="molecule type" value="Genomic_DNA"/>
</dbReference>
<accession>A0AAD6IEH8</accession>
<dbReference type="GO" id="GO:0009116">
    <property type="term" value="P:nucleoside metabolic process"/>
    <property type="evidence" value="ECO:0007669"/>
    <property type="project" value="InterPro"/>
</dbReference>
<reference evidence="2" key="1">
    <citation type="journal article" date="2023" name="IMA Fungus">
        <title>Comparative genomic study of the Penicillium genus elucidates a diverse pangenome and 15 lateral gene transfer events.</title>
        <authorList>
            <person name="Petersen C."/>
            <person name="Sorensen T."/>
            <person name="Nielsen M.R."/>
            <person name="Sondergaard T.E."/>
            <person name="Sorensen J.L."/>
            <person name="Fitzpatrick D.A."/>
            <person name="Frisvad J.C."/>
            <person name="Nielsen K.L."/>
        </authorList>
    </citation>
    <scope>NUCLEOTIDE SEQUENCE</scope>
    <source>
        <strain evidence="2">IBT 15450</strain>
    </source>
</reference>
<evidence type="ECO:0000313" key="3">
    <source>
        <dbReference type="Proteomes" id="UP001219568"/>
    </source>
</evidence>
<evidence type="ECO:0000259" key="1">
    <source>
        <dbReference type="Pfam" id="PF01048"/>
    </source>
</evidence>
<dbReference type="Pfam" id="PF01048">
    <property type="entry name" value="PNP_UDP_1"/>
    <property type="match status" value="1"/>
</dbReference>
<dbReference type="AlphaFoldDB" id="A0AAD6IEH8"/>
<dbReference type="SUPFAM" id="SSF53167">
    <property type="entry name" value="Purine and uridine phosphorylases"/>
    <property type="match status" value="1"/>
</dbReference>
<protein>
    <submittedName>
        <fullName evidence="2">Nucleoside phosphorylase domain-containing protein</fullName>
    </submittedName>
</protein>
<organism evidence="2 3">
    <name type="scientific">Penicillium canescens</name>
    <dbReference type="NCBI Taxonomy" id="5083"/>
    <lineage>
        <taxon>Eukaryota</taxon>
        <taxon>Fungi</taxon>
        <taxon>Dikarya</taxon>
        <taxon>Ascomycota</taxon>
        <taxon>Pezizomycotina</taxon>
        <taxon>Eurotiomycetes</taxon>
        <taxon>Eurotiomycetidae</taxon>
        <taxon>Eurotiales</taxon>
        <taxon>Aspergillaceae</taxon>
        <taxon>Penicillium</taxon>
    </lineage>
</organism>